<dbReference type="Gene3D" id="3.20.20.150">
    <property type="entry name" value="Divalent-metal-dependent TIM barrel enzymes"/>
    <property type="match status" value="1"/>
</dbReference>
<dbReference type="GO" id="GO:0030145">
    <property type="term" value="F:manganese ion binding"/>
    <property type="evidence" value="ECO:0007669"/>
    <property type="project" value="TreeGrafter"/>
</dbReference>
<dbReference type="GO" id="GO:0008198">
    <property type="term" value="F:ferrous iron binding"/>
    <property type="evidence" value="ECO:0007669"/>
    <property type="project" value="TreeGrafter"/>
</dbReference>
<dbReference type="PaxDb" id="665571-STHERM_c05600"/>
<dbReference type="Proteomes" id="UP000001296">
    <property type="component" value="Chromosome"/>
</dbReference>
<dbReference type="NCBIfam" id="NF003027">
    <property type="entry name" value="PRK03906.1"/>
    <property type="match status" value="1"/>
</dbReference>
<comment type="catalytic activity">
    <reaction evidence="1 9">
        <text>D-mannonate = 2-dehydro-3-deoxy-D-gluconate + H2O</text>
        <dbReference type="Rhea" id="RHEA:20097"/>
        <dbReference type="ChEBI" id="CHEBI:15377"/>
        <dbReference type="ChEBI" id="CHEBI:17767"/>
        <dbReference type="ChEBI" id="CHEBI:57990"/>
        <dbReference type="EC" id="4.2.1.8"/>
    </reaction>
</comment>
<dbReference type="HAMAP" id="MF_00106">
    <property type="entry name" value="UxuA"/>
    <property type="match status" value="1"/>
</dbReference>
<dbReference type="PIRSF" id="PIRSF016049">
    <property type="entry name" value="Man_dehyd"/>
    <property type="match status" value="1"/>
</dbReference>
<gene>
    <name evidence="9" type="primary">uxuA</name>
    <name evidence="10" type="ordered locus">STHERM_c05600</name>
</gene>
<evidence type="ECO:0000256" key="2">
    <source>
        <dbReference type="ARBA" id="ARBA00002713"/>
    </source>
</evidence>
<dbReference type="UniPathway" id="UPA00246"/>
<accession>E0RQM1</accession>
<evidence type="ECO:0000256" key="6">
    <source>
        <dbReference type="ARBA" id="ARBA00023004"/>
    </source>
</evidence>
<evidence type="ECO:0000256" key="4">
    <source>
        <dbReference type="ARBA" id="ARBA00007389"/>
    </source>
</evidence>
<reference key="1">
    <citation type="submission" date="2009-08" db="EMBL/GenBank/DDBJ databases">
        <title>The genome sequence of Spirochaeta thermophila DSM6192.</title>
        <authorList>
            <person name="Angelov A."/>
            <person name="Mientus M."/>
            <person name="Wittenberg S."/>
            <person name="Lehmann R."/>
            <person name="Liesegang H."/>
            <person name="Daniel R."/>
            <person name="Liebl W."/>
        </authorList>
    </citation>
    <scope>NUCLEOTIDE SEQUENCE</scope>
    <source>
        <strain>DSM 6192</strain>
    </source>
</reference>
<dbReference type="eggNOG" id="COG1312">
    <property type="taxonomic scope" value="Bacteria"/>
</dbReference>
<dbReference type="EMBL" id="CP001698">
    <property type="protein sequence ID" value="ADN01525.1"/>
    <property type="molecule type" value="Genomic_DNA"/>
</dbReference>
<evidence type="ECO:0000256" key="5">
    <source>
        <dbReference type="ARBA" id="ARBA00012927"/>
    </source>
</evidence>
<organism evidence="10 11">
    <name type="scientific">Winmispira thermophila (strain ATCC 49972 / DSM 6192 / RI 19.B1)</name>
    <name type="common">Spirochaeta thermophila</name>
    <dbReference type="NCBI Taxonomy" id="665571"/>
    <lineage>
        <taxon>Bacteria</taxon>
        <taxon>Pseudomonadati</taxon>
        <taxon>Spirochaetota</taxon>
        <taxon>Spirochaetia</taxon>
        <taxon>Winmispirales</taxon>
        <taxon>Winmispiraceae</taxon>
        <taxon>Winmispira</taxon>
    </lineage>
</organism>
<evidence type="ECO:0000313" key="10">
    <source>
        <dbReference type="EMBL" id="ADN01525.1"/>
    </source>
</evidence>
<protein>
    <recommendedName>
        <fullName evidence="5 9">Mannonate dehydratase</fullName>
        <ecNumber evidence="5 9">4.2.1.8</ecNumber>
    </recommendedName>
    <alternativeName>
        <fullName evidence="9">D-mannonate hydro-lyase</fullName>
    </alternativeName>
</protein>
<evidence type="ECO:0000256" key="3">
    <source>
        <dbReference type="ARBA" id="ARBA00004892"/>
    </source>
</evidence>
<dbReference type="EC" id="4.2.1.8" evidence="5 9"/>
<evidence type="ECO:0000256" key="7">
    <source>
        <dbReference type="ARBA" id="ARBA00023211"/>
    </source>
</evidence>
<dbReference type="KEGG" id="sta:STHERM_c05600"/>
<dbReference type="InterPro" id="IPR036237">
    <property type="entry name" value="Xyl_isomerase-like_sf"/>
</dbReference>
<comment type="pathway">
    <text evidence="3 9">Carbohydrate metabolism; pentose and glucuronate interconversion.</text>
</comment>
<dbReference type="HOGENOM" id="CLU_058621_1_0_12"/>
<keyword evidence="6 9" id="KW-0408">Iron</keyword>
<evidence type="ECO:0000256" key="8">
    <source>
        <dbReference type="ARBA" id="ARBA00023239"/>
    </source>
</evidence>
<dbReference type="InterPro" id="IPR004628">
    <property type="entry name" value="Man_deHydtase"/>
</dbReference>
<comment type="similarity">
    <text evidence="4 9">Belongs to the mannonate dehydratase family.</text>
</comment>
<proteinExistence type="inferred from homology"/>
<dbReference type="Pfam" id="PF03786">
    <property type="entry name" value="UxuA"/>
    <property type="match status" value="1"/>
</dbReference>
<keyword evidence="8 9" id="KW-0456">Lyase</keyword>
<dbReference type="AlphaFoldDB" id="E0RQM1"/>
<name>E0RQM1_WINT6</name>
<dbReference type="SUPFAM" id="SSF51658">
    <property type="entry name" value="Xylose isomerase-like"/>
    <property type="match status" value="1"/>
</dbReference>
<evidence type="ECO:0000313" key="11">
    <source>
        <dbReference type="Proteomes" id="UP000001296"/>
    </source>
</evidence>
<sequence>MKWNFWYHTCHIRRVCHEECVMAPTIVVRWFGPKDDHVPLQWIRQVPGVEGVVSALFDIPVGEVWPKGRIEELKSLICSHGLSFEVVESVNVHEDIKLGLPSRDRYIENYILTLRNLASVGVKVVCYNFMPVFDWIRTDLAYTLDDGSSTMAYDRRLLEGKGVEDLVSAMFGQSKGFSLPGWEPERLAAVRSTIEQYRAMGEDELFDNLRYFLSAVVPECERLGIRMAIHPDDPPWGVFGLPRIVTTEENILRILALVDSPANSCALCTGSLAARSDNDVARIIRRVGERGRLAFVHLRNLKKQGEGIFYESAHPSFCGSLDMYELVAALHGIGFDGYLRPDHGRHIWGEEGRPGYGFYDRALGIAYILGLWEGIEKSASR</sequence>
<dbReference type="GO" id="GO:0008927">
    <property type="term" value="F:mannonate dehydratase activity"/>
    <property type="evidence" value="ECO:0007669"/>
    <property type="project" value="UniProtKB-UniRule"/>
</dbReference>
<keyword evidence="7 9" id="KW-0464">Manganese</keyword>
<comment type="function">
    <text evidence="2 9">Catalyzes the dehydration of D-mannonate.</text>
</comment>
<dbReference type="PANTHER" id="PTHR30387:SF2">
    <property type="entry name" value="MANNONATE DEHYDRATASE"/>
    <property type="match status" value="1"/>
</dbReference>
<evidence type="ECO:0000256" key="1">
    <source>
        <dbReference type="ARBA" id="ARBA00001794"/>
    </source>
</evidence>
<dbReference type="GO" id="GO:0042840">
    <property type="term" value="P:D-glucuronate catabolic process"/>
    <property type="evidence" value="ECO:0007669"/>
    <property type="project" value="TreeGrafter"/>
</dbReference>
<comment type="cofactor">
    <cofactor evidence="9">
        <name>Fe(2+)</name>
        <dbReference type="ChEBI" id="CHEBI:29033"/>
    </cofactor>
    <cofactor evidence="9">
        <name>Mn(2+)</name>
        <dbReference type="ChEBI" id="CHEBI:29035"/>
    </cofactor>
</comment>
<dbReference type="PANTHER" id="PTHR30387">
    <property type="entry name" value="MANNONATE DEHYDRATASE"/>
    <property type="match status" value="1"/>
</dbReference>
<reference evidence="10 11" key="2">
    <citation type="journal article" date="2010" name="J. Bacteriol.">
        <title>Genome sequence of the polysaccharide-degrading, thermophilic anaerobe Spirochaeta thermophila DSM 6192.</title>
        <authorList>
            <person name="Angelov A."/>
            <person name="Liebl S."/>
            <person name="Ballschmiter M."/>
            <person name="Bomeke M."/>
            <person name="Lehmann R."/>
            <person name="Liesegang H."/>
            <person name="Daniel R."/>
            <person name="Liebl W."/>
        </authorList>
    </citation>
    <scope>NUCLEOTIDE SEQUENCE [LARGE SCALE GENOMIC DNA]</scope>
    <source>
        <strain evidence="11">ATCC 49972 / DSM 6192 / RI 19.B1</strain>
    </source>
</reference>
<evidence type="ECO:0000256" key="9">
    <source>
        <dbReference type="HAMAP-Rule" id="MF_00106"/>
    </source>
</evidence>